<proteinExistence type="predicted"/>
<name>A0AA88ASP1_FICCA</name>
<accession>A0AA88ASP1</accession>
<dbReference type="AlphaFoldDB" id="A0AA88ASP1"/>
<comment type="caution">
    <text evidence="1">The sequence shown here is derived from an EMBL/GenBank/DDBJ whole genome shotgun (WGS) entry which is preliminary data.</text>
</comment>
<gene>
    <name evidence="1" type="ORF">TIFTF001_019162</name>
</gene>
<keyword evidence="2" id="KW-1185">Reference proteome</keyword>
<protein>
    <submittedName>
        <fullName evidence="1">Uncharacterized protein</fullName>
    </submittedName>
</protein>
<reference evidence="1" key="1">
    <citation type="submission" date="2023-07" db="EMBL/GenBank/DDBJ databases">
        <title>draft genome sequence of fig (Ficus carica).</title>
        <authorList>
            <person name="Takahashi T."/>
            <person name="Nishimura K."/>
        </authorList>
    </citation>
    <scope>NUCLEOTIDE SEQUENCE</scope>
</reference>
<organism evidence="1 2">
    <name type="scientific">Ficus carica</name>
    <name type="common">Common fig</name>
    <dbReference type="NCBI Taxonomy" id="3494"/>
    <lineage>
        <taxon>Eukaryota</taxon>
        <taxon>Viridiplantae</taxon>
        <taxon>Streptophyta</taxon>
        <taxon>Embryophyta</taxon>
        <taxon>Tracheophyta</taxon>
        <taxon>Spermatophyta</taxon>
        <taxon>Magnoliopsida</taxon>
        <taxon>eudicotyledons</taxon>
        <taxon>Gunneridae</taxon>
        <taxon>Pentapetalae</taxon>
        <taxon>rosids</taxon>
        <taxon>fabids</taxon>
        <taxon>Rosales</taxon>
        <taxon>Moraceae</taxon>
        <taxon>Ficeae</taxon>
        <taxon>Ficus</taxon>
    </lineage>
</organism>
<evidence type="ECO:0000313" key="1">
    <source>
        <dbReference type="EMBL" id="GMN50011.1"/>
    </source>
</evidence>
<evidence type="ECO:0000313" key="2">
    <source>
        <dbReference type="Proteomes" id="UP001187192"/>
    </source>
</evidence>
<sequence length="305" mass="33542">MQARDLDGLGEAEAQEGAADVLDRGEEDLPGLLVVVAEDLVPNGDSDDLGRRVEWLHVGFDPVHGSVLVDAYVFQELVAEVDDDLNPRASEGGKDLVVGVVDSDVLDLRCLEECHHALQGREVVGNSAVVYTVHPGHTTISKFRLDEISRKEGYSGELCLSDIQMDDRVLNNLPSSRLSLETLQTLEVEAINLHSFDFKQGGGFHSKKCDLSLILNQHLKNIFFTLRGQWDSLEATVDAPNLAYFSTSSMAPRMLVSFVALKSSRRSEKDAQFSVAGSQAYEGKDRQSTMLEDDAPKMLTLDCTF</sequence>
<dbReference type="EMBL" id="BTGU01000032">
    <property type="protein sequence ID" value="GMN50011.1"/>
    <property type="molecule type" value="Genomic_DNA"/>
</dbReference>
<dbReference type="Proteomes" id="UP001187192">
    <property type="component" value="Unassembled WGS sequence"/>
</dbReference>